<dbReference type="EMBL" id="AWSJ01000101">
    <property type="protein sequence ID" value="ERI10369.1"/>
    <property type="molecule type" value="Genomic_DNA"/>
</dbReference>
<comment type="caution">
    <text evidence="1">The sequence shown here is derived from an EMBL/GenBank/DDBJ whole genome shotgun (WGS) entry which is preliminary data.</text>
</comment>
<reference evidence="1 2" key="1">
    <citation type="submission" date="2013-08" db="EMBL/GenBank/DDBJ databases">
        <authorList>
            <person name="Weinstock G."/>
            <person name="Sodergren E."/>
            <person name="Wylie T."/>
            <person name="Fulton L."/>
            <person name="Fulton R."/>
            <person name="Fronick C."/>
            <person name="O'Laughlin M."/>
            <person name="Godfrey J."/>
            <person name="Miner T."/>
            <person name="Herter B."/>
            <person name="Appelbaum E."/>
            <person name="Cordes M."/>
            <person name="Lek S."/>
            <person name="Wollam A."/>
            <person name="Pepin K.H."/>
            <person name="Palsikar V.B."/>
            <person name="Mitreva M."/>
            <person name="Wilson R.K."/>
        </authorList>
    </citation>
    <scope>NUCLEOTIDE SEQUENCE [LARGE SCALE GENOMIC DNA]</scope>
    <source>
        <strain evidence="1 2">ATCC 12856</strain>
    </source>
</reference>
<keyword evidence="2" id="KW-1185">Reference proteome</keyword>
<evidence type="ECO:0000313" key="2">
    <source>
        <dbReference type="Proteomes" id="UP000016511"/>
    </source>
</evidence>
<dbReference type="Proteomes" id="UP000016511">
    <property type="component" value="Unassembled WGS sequence"/>
</dbReference>
<dbReference type="HOGENOM" id="CLU_3264931_0_0_9"/>
<evidence type="ECO:0000313" key="1">
    <source>
        <dbReference type="EMBL" id="ERI10369.1"/>
    </source>
</evidence>
<sequence>MCIFPNKISRNITLCRNFYNRAKRFASSISAIFPQGITVPK</sequence>
<organism evidence="1 2">
    <name type="scientific">Aneurinibacillus aneurinilyticus ATCC 12856</name>
    <dbReference type="NCBI Taxonomy" id="649747"/>
    <lineage>
        <taxon>Bacteria</taxon>
        <taxon>Bacillati</taxon>
        <taxon>Bacillota</taxon>
        <taxon>Bacilli</taxon>
        <taxon>Bacillales</taxon>
        <taxon>Paenibacillaceae</taxon>
        <taxon>Aneurinibacillus group</taxon>
        <taxon>Aneurinibacillus</taxon>
    </lineage>
</organism>
<proteinExistence type="predicted"/>
<name>U1WP51_ANEAE</name>
<dbReference type="AlphaFoldDB" id="U1WP51"/>
<gene>
    <name evidence="1" type="ORF">HMPREF0083_01536</name>
</gene>
<dbReference type="STRING" id="649747.HMPREF0083_01536"/>
<protein>
    <submittedName>
        <fullName evidence="1">Uncharacterized protein</fullName>
    </submittedName>
</protein>
<accession>U1WP51</accession>